<accession>A0A4U5PAE8</accession>
<evidence type="ECO:0000259" key="5">
    <source>
        <dbReference type="PROSITE" id="PS52035"/>
    </source>
</evidence>
<dbReference type="OrthoDB" id="10253041at2759"/>
<feature type="compositionally biased region" description="Basic and acidic residues" evidence="4">
    <location>
        <begin position="425"/>
        <end position="442"/>
    </location>
</feature>
<feature type="domain" description="Peptidase M14" evidence="5">
    <location>
        <begin position="803"/>
        <end position="1077"/>
    </location>
</feature>
<evidence type="ECO:0000256" key="1">
    <source>
        <dbReference type="ARBA" id="ARBA00001947"/>
    </source>
</evidence>
<dbReference type="PANTHER" id="PTHR12756">
    <property type="entry name" value="CYTOSOLIC CARBOXYPEPTIDASE"/>
    <property type="match status" value="1"/>
</dbReference>
<dbReference type="GO" id="GO:0008270">
    <property type="term" value="F:zinc ion binding"/>
    <property type="evidence" value="ECO:0007669"/>
    <property type="project" value="InterPro"/>
</dbReference>
<comment type="cofactor">
    <cofactor evidence="1">
        <name>Zn(2+)</name>
        <dbReference type="ChEBI" id="CHEBI:29105"/>
    </cofactor>
</comment>
<dbReference type="Proteomes" id="UP000298663">
    <property type="component" value="Unassembled WGS sequence"/>
</dbReference>
<dbReference type="STRING" id="34508.A0A4U5PAE8"/>
<evidence type="ECO:0000256" key="2">
    <source>
        <dbReference type="ARBA" id="ARBA00005988"/>
    </source>
</evidence>
<dbReference type="InterPro" id="IPR040626">
    <property type="entry name" value="Pepdidase_M14_N"/>
</dbReference>
<evidence type="ECO:0000313" key="6">
    <source>
        <dbReference type="EMBL" id="TKR93063.1"/>
    </source>
</evidence>
<feature type="compositionally biased region" description="Acidic residues" evidence="4">
    <location>
        <begin position="486"/>
        <end position="497"/>
    </location>
</feature>
<sequence length="1130" mass="129857">MTNDSMAASSSAEQTESTTSLAKLYERLIKKVVSKKKLSTTDQQSLALIIFRRLNGSDRETFKNSAFYSFIRTDPAKGARVRTHSESSTDAARGGKKKEGEKPRVPHRQLLEAVKAVEDDLACMVLTRLYLGYNKYCTQKVRLRRIRAFIKLDATKTFAQVLTNRLEDDKWTESVRRDVIVDLACALMVTQKDRRFSKKIGETDFFDVMRKKIVDINFGHKLRKIFYVLRTTVRLRKFAVVVAKDDFIMAIVRIIEQLNADIERQIEQSPDEISWNPTLLLRDRSELLGDYLSFVLCFAKNRARVERWIKSKVVFAAYDAFTTHIRRRTQRCHLNVALSALGCLQAMSFMDRAAEQLESRKMRLATIVQELSTNMNEAMERGDFRLLQEYCDLQVPIIFQLSRMFLKLDPFPFRGMDSPVYTFDMPKHEENDKKEEKRRLSEDLDSVNDEVHPETFCCLSTPNRPKIEEEETPSDGEDNGSSYGEDLSDGELDEDQVQEPQAKSTPIKDEIPDLSGFVRLTKLKSSFRTYFSEFLNGASAGSHSPHGQQASSVGRYVKHPLPDTVESKVYERTEVRSKLENVRELSKVVAEEVLKWGLEDRPEVERELVFDLDELVKEPSTPCEDRYGKVDVTKPLCFESRFESGNLRKAYQIGPKENNHYELVLSPDIGTNKHHFQWFYFEVSNVRKSVEYTFDIINLHKVTSMFSKGMQPVIFSTANFNKDRFGWKRRGTSVCYYRNRYYTDTLYYTDEQLETPETENAENSEGPAAPPALKEKKLGQCFTLRFQMSFEDDGDVVYIAYHYPYTYTKLNETLERLVQKTRDMGDVSFRVEHVGKTLGSNPFPLVTITAPGSPEEVSKREVVFITARVHPGESNSSWMMKGALDYLTESSDQWAVAELRQKFVFKIVPMLNPDGVINGNHRCSLAGRDLNRVWKTPTFREFPTIFNTRAMVQYSVDVLKKTPFVFVDLHGHSREKNVFIFGNNPTNSSNHADQTAEAEAEAKSVYMLPEQLNKIARGFRLQQCRYNVSEKKAGSARIALWRDFKIPRCYTMESTFFAFSSNEQDKYDGIQIGINELEEMGKFLCQGILQVKKKAESFGGLDRSEELENTTLGNIVNNSRFEEGGNAGVM</sequence>
<dbReference type="PROSITE" id="PS52035">
    <property type="entry name" value="PEPTIDASE_M14"/>
    <property type="match status" value="1"/>
</dbReference>
<dbReference type="InterPro" id="IPR050821">
    <property type="entry name" value="Cytosolic_carboxypeptidase"/>
</dbReference>
<dbReference type="Gene3D" id="3.40.630.10">
    <property type="entry name" value="Zn peptidases"/>
    <property type="match status" value="1"/>
</dbReference>
<proteinExistence type="inferred from homology"/>
<evidence type="ECO:0000256" key="3">
    <source>
        <dbReference type="PROSITE-ProRule" id="PRU01379"/>
    </source>
</evidence>
<dbReference type="SUPFAM" id="SSF53187">
    <property type="entry name" value="Zn-dependent exopeptidases"/>
    <property type="match status" value="1"/>
</dbReference>
<organism evidence="6 7">
    <name type="scientific">Steinernema carpocapsae</name>
    <name type="common">Entomopathogenic nematode</name>
    <dbReference type="NCBI Taxonomy" id="34508"/>
    <lineage>
        <taxon>Eukaryota</taxon>
        <taxon>Metazoa</taxon>
        <taxon>Ecdysozoa</taxon>
        <taxon>Nematoda</taxon>
        <taxon>Chromadorea</taxon>
        <taxon>Rhabditida</taxon>
        <taxon>Tylenchina</taxon>
        <taxon>Panagrolaimomorpha</taxon>
        <taxon>Strongyloidoidea</taxon>
        <taxon>Steinernematidae</taxon>
        <taxon>Steinernema</taxon>
    </lineage>
</organism>
<dbReference type="Pfam" id="PF00246">
    <property type="entry name" value="Peptidase_M14"/>
    <property type="match status" value="1"/>
</dbReference>
<evidence type="ECO:0000313" key="7">
    <source>
        <dbReference type="Proteomes" id="UP000298663"/>
    </source>
</evidence>
<dbReference type="GO" id="GO:0004181">
    <property type="term" value="F:metallocarboxypeptidase activity"/>
    <property type="evidence" value="ECO:0007669"/>
    <property type="project" value="InterPro"/>
</dbReference>
<comment type="similarity">
    <text evidence="2 3">Belongs to the peptidase M14 family.</text>
</comment>
<dbReference type="AlphaFoldDB" id="A0A4U5PAE8"/>
<feature type="region of interest" description="Disordered" evidence="4">
    <location>
        <begin position="79"/>
        <end position="105"/>
    </location>
</feature>
<comment type="caution">
    <text evidence="6">The sequence shown here is derived from an EMBL/GenBank/DDBJ whole genome shotgun (WGS) entry which is preliminary data.</text>
</comment>
<dbReference type="SMART" id="SM00631">
    <property type="entry name" value="Zn_pept"/>
    <property type="match status" value="1"/>
</dbReference>
<reference evidence="6 7" key="1">
    <citation type="journal article" date="2015" name="Genome Biol.">
        <title>Comparative genomics of Steinernema reveals deeply conserved gene regulatory networks.</title>
        <authorList>
            <person name="Dillman A.R."/>
            <person name="Macchietto M."/>
            <person name="Porter C.F."/>
            <person name="Rogers A."/>
            <person name="Williams B."/>
            <person name="Antoshechkin I."/>
            <person name="Lee M.M."/>
            <person name="Goodwin Z."/>
            <person name="Lu X."/>
            <person name="Lewis E.E."/>
            <person name="Goodrich-Blair H."/>
            <person name="Stock S.P."/>
            <person name="Adams B.J."/>
            <person name="Sternberg P.W."/>
            <person name="Mortazavi A."/>
        </authorList>
    </citation>
    <scope>NUCLEOTIDE SEQUENCE [LARGE SCALE GENOMIC DNA]</scope>
    <source>
        <strain evidence="6 7">ALL</strain>
    </source>
</reference>
<dbReference type="InterPro" id="IPR000834">
    <property type="entry name" value="Peptidase_M14"/>
</dbReference>
<reference evidence="6 7" key="2">
    <citation type="journal article" date="2019" name="G3 (Bethesda)">
        <title>Hybrid Assembly of the Genome of the Entomopathogenic Nematode Steinernema carpocapsae Identifies the X-Chromosome.</title>
        <authorList>
            <person name="Serra L."/>
            <person name="Macchietto M."/>
            <person name="Macias-Munoz A."/>
            <person name="McGill C.J."/>
            <person name="Rodriguez I.M."/>
            <person name="Rodriguez B."/>
            <person name="Murad R."/>
            <person name="Mortazavi A."/>
        </authorList>
    </citation>
    <scope>NUCLEOTIDE SEQUENCE [LARGE SCALE GENOMIC DNA]</scope>
    <source>
        <strain evidence="6 7">ALL</strain>
    </source>
</reference>
<dbReference type="Pfam" id="PF18027">
    <property type="entry name" value="Pepdidase_M14_N"/>
    <property type="match status" value="1"/>
</dbReference>
<dbReference type="EMBL" id="AZBU02000002">
    <property type="protein sequence ID" value="TKR93063.1"/>
    <property type="molecule type" value="Genomic_DNA"/>
</dbReference>
<feature type="compositionally biased region" description="Acidic residues" evidence="4">
    <location>
        <begin position="468"/>
        <end position="478"/>
    </location>
</feature>
<dbReference type="GO" id="GO:0006508">
    <property type="term" value="P:proteolysis"/>
    <property type="evidence" value="ECO:0007669"/>
    <property type="project" value="InterPro"/>
</dbReference>
<protein>
    <recommendedName>
        <fullName evidence="5">Peptidase M14 domain-containing protein</fullName>
    </recommendedName>
</protein>
<feature type="active site" description="Proton donor/acceptor" evidence="3">
    <location>
        <position position="1053"/>
    </location>
</feature>
<gene>
    <name evidence="6" type="ORF">L596_007594</name>
</gene>
<evidence type="ECO:0000256" key="4">
    <source>
        <dbReference type="SAM" id="MobiDB-lite"/>
    </source>
</evidence>
<name>A0A4U5PAE8_STECR</name>
<dbReference type="PANTHER" id="PTHR12756:SF11">
    <property type="entry name" value="CYTOSOLIC CARBOXYPEPTIDASE 1"/>
    <property type="match status" value="1"/>
</dbReference>
<dbReference type="Gene3D" id="2.60.40.3120">
    <property type="match status" value="1"/>
</dbReference>
<feature type="region of interest" description="Disordered" evidence="4">
    <location>
        <begin position="423"/>
        <end position="509"/>
    </location>
</feature>
<keyword evidence="7" id="KW-1185">Reference proteome</keyword>